<gene>
    <name evidence="1" type="ORF">SADUNF_Sadunf09G0087900</name>
</gene>
<evidence type="ECO:0000313" key="2">
    <source>
        <dbReference type="Proteomes" id="UP000657918"/>
    </source>
</evidence>
<name>A0A835JV27_9ROSI</name>
<accession>A0A835JV27</accession>
<evidence type="ECO:0000313" key="1">
    <source>
        <dbReference type="EMBL" id="KAF9675956.1"/>
    </source>
</evidence>
<comment type="caution">
    <text evidence="1">The sequence shown here is derived from an EMBL/GenBank/DDBJ whole genome shotgun (WGS) entry which is preliminary data.</text>
</comment>
<proteinExistence type="predicted"/>
<dbReference type="OrthoDB" id="623918at2759"/>
<dbReference type="EMBL" id="JADGMS010000009">
    <property type="protein sequence ID" value="KAF9675956.1"/>
    <property type="molecule type" value="Genomic_DNA"/>
</dbReference>
<dbReference type="Proteomes" id="UP000657918">
    <property type="component" value="Unassembled WGS sequence"/>
</dbReference>
<dbReference type="AlphaFoldDB" id="A0A835JV27"/>
<organism evidence="1 2">
    <name type="scientific">Salix dunnii</name>
    <dbReference type="NCBI Taxonomy" id="1413687"/>
    <lineage>
        <taxon>Eukaryota</taxon>
        <taxon>Viridiplantae</taxon>
        <taxon>Streptophyta</taxon>
        <taxon>Embryophyta</taxon>
        <taxon>Tracheophyta</taxon>
        <taxon>Spermatophyta</taxon>
        <taxon>Magnoliopsida</taxon>
        <taxon>eudicotyledons</taxon>
        <taxon>Gunneridae</taxon>
        <taxon>Pentapetalae</taxon>
        <taxon>rosids</taxon>
        <taxon>fabids</taxon>
        <taxon>Malpighiales</taxon>
        <taxon>Salicaceae</taxon>
        <taxon>Saliceae</taxon>
        <taxon>Salix</taxon>
    </lineage>
</organism>
<reference evidence="1 2" key="1">
    <citation type="submission" date="2020-10" db="EMBL/GenBank/DDBJ databases">
        <title>Plant Genome Project.</title>
        <authorList>
            <person name="Zhang R.-G."/>
        </authorList>
    </citation>
    <scope>NUCLEOTIDE SEQUENCE [LARGE SCALE GENOMIC DNA]</scope>
    <source>
        <strain evidence="1">FAFU-HL-1</strain>
        <tissue evidence="1">Leaf</tissue>
    </source>
</reference>
<sequence>MSQAAVGPDGSNIRQEDIACFAKDTSNVLSTNMEMNFLLLQHSLSPVAYLSSGAAKSKQLLGWHESVESYSIGVGYFLVFMYEGESNFNMFDLTVQESNHEYPGLLPHEKDDGLKNLGFHQAPIKAPFKDGCIQFERKISIFSQFDEREHAITEDGVSSFISGIAEKTSPSKRMIETHVDKHESLVNQKVKLKSARAKITSETQTRRWRAATPLSRFHPTYSGGFFWQDLGLDGATCIVHISRVFYLFT</sequence>
<keyword evidence="2" id="KW-1185">Reference proteome</keyword>
<protein>
    <submittedName>
        <fullName evidence="1">Uncharacterized protein</fullName>
    </submittedName>
</protein>